<dbReference type="GO" id="GO:0008982">
    <property type="term" value="F:protein-N(PI)-phosphohistidine-sugar phosphotransferase activity"/>
    <property type="evidence" value="ECO:0007669"/>
    <property type="project" value="InterPro"/>
</dbReference>
<dbReference type="RefSeq" id="WP_076614489.1">
    <property type="nucleotide sequence ID" value="NZ_CP019323.1"/>
</dbReference>
<evidence type="ECO:0000256" key="5">
    <source>
        <dbReference type="ARBA" id="ARBA00022679"/>
    </source>
</evidence>
<evidence type="ECO:0000256" key="6">
    <source>
        <dbReference type="ARBA" id="ARBA00022683"/>
    </source>
</evidence>
<evidence type="ECO:0000256" key="3">
    <source>
        <dbReference type="ARBA" id="ARBA00022490"/>
    </source>
</evidence>
<organism evidence="9 10">
    <name type="scientific">Companilactobacillus allii</name>
    <dbReference type="NCBI Taxonomy" id="1847728"/>
    <lineage>
        <taxon>Bacteria</taxon>
        <taxon>Bacillati</taxon>
        <taxon>Bacillota</taxon>
        <taxon>Bacilli</taxon>
        <taxon>Lactobacillales</taxon>
        <taxon>Lactobacillaceae</taxon>
        <taxon>Companilactobacillus</taxon>
    </lineage>
</organism>
<evidence type="ECO:0000256" key="1">
    <source>
        <dbReference type="ARBA" id="ARBA00004496"/>
    </source>
</evidence>
<keyword evidence="7" id="KW-0418">Kinase</keyword>
<dbReference type="GO" id="GO:0005737">
    <property type="term" value="C:cytoplasm"/>
    <property type="evidence" value="ECO:0007669"/>
    <property type="project" value="UniProtKB-SubCell"/>
</dbReference>
<evidence type="ECO:0000256" key="4">
    <source>
        <dbReference type="ARBA" id="ARBA00022597"/>
    </source>
</evidence>
<accession>A0A1P8Q2C3</accession>
<keyword evidence="2" id="KW-0813">Transport</keyword>
<keyword evidence="4" id="KW-0762">Sugar transport</keyword>
<comment type="subcellular location">
    <subcellularLocation>
        <location evidence="1">Cytoplasm</location>
    </subcellularLocation>
</comment>
<dbReference type="KEGG" id="lalw:BTM29_05175"/>
<evidence type="ECO:0000256" key="2">
    <source>
        <dbReference type="ARBA" id="ARBA00022448"/>
    </source>
</evidence>
<keyword evidence="6" id="KW-0598">Phosphotransferase system</keyword>
<evidence type="ECO:0000313" key="9">
    <source>
        <dbReference type="EMBL" id="APX71985.1"/>
    </source>
</evidence>
<dbReference type="OrthoDB" id="9788818at2"/>
<evidence type="ECO:0000313" key="10">
    <source>
        <dbReference type="Proteomes" id="UP000187499"/>
    </source>
</evidence>
<dbReference type="SUPFAM" id="SSF52728">
    <property type="entry name" value="PTS IIb component"/>
    <property type="match status" value="1"/>
</dbReference>
<dbReference type="InterPro" id="IPR036667">
    <property type="entry name" value="PTS_IIB_sorbose-sp_sf"/>
</dbReference>
<dbReference type="GO" id="GO:0016301">
    <property type="term" value="F:kinase activity"/>
    <property type="evidence" value="ECO:0007669"/>
    <property type="project" value="UniProtKB-KW"/>
</dbReference>
<dbReference type="Proteomes" id="UP000187499">
    <property type="component" value="Chromosome"/>
</dbReference>
<evidence type="ECO:0000256" key="7">
    <source>
        <dbReference type="ARBA" id="ARBA00022777"/>
    </source>
</evidence>
<name>A0A1P8Q2C3_9LACO</name>
<dbReference type="GO" id="GO:0009401">
    <property type="term" value="P:phosphoenolpyruvate-dependent sugar phosphotransferase system"/>
    <property type="evidence" value="ECO:0007669"/>
    <property type="project" value="UniProtKB-KW"/>
</dbReference>
<keyword evidence="10" id="KW-1185">Reference proteome</keyword>
<dbReference type="InterPro" id="IPR004720">
    <property type="entry name" value="PTS_IIB_sorbose-sp"/>
</dbReference>
<gene>
    <name evidence="9" type="ORF">BTM29_05175</name>
</gene>
<keyword evidence="5" id="KW-0808">Transferase</keyword>
<reference evidence="10" key="1">
    <citation type="submission" date="2016-12" db="EMBL/GenBank/DDBJ databases">
        <authorList>
            <person name="Jung M.Y."/>
            <person name="Lee S.H."/>
        </authorList>
    </citation>
    <scope>NUCLEOTIDE SEQUENCE [LARGE SCALE GENOMIC DNA]</scope>
    <source>
        <strain evidence="10">WiKim39</strain>
    </source>
</reference>
<dbReference type="AlphaFoldDB" id="A0A1P8Q2C3"/>
<dbReference type="STRING" id="1847728.BTM29_05175"/>
<dbReference type="EMBL" id="CP019323">
    <property type="protein sequence ID" value="APX71985.1"/>
    <property type="molecule type" value="Genomic_DNA"/>
</dbReference>
<proteinExistence type="predicted"/>
<dbReference type="Gene3D" id="3.40.35.10">
    <property type="entry name" value="Phosphotransferase system, sorbose subfamily IIB component"/>
    <property type="match status" value="1"/>
</dbReference>
<dbReference type="Pfam" id="PF03830">
    <property type="entry name" value="PTSIIB_sorb"/>
    <property type="match status" value="1"/>
</dbReference>
<evidence type="ECO:0000259" key="8">
    <source>
        <dbReference type="PROSITE" id="PS51101"/>
    </source>
</evidence>
<feature type="domain" description="PTS EIIB type-4" evidence="8">
    <location>
        <begin position="1"/>
        <end position="162"/>
    </location>
</feature>
<dbReference type="PROSITE" id="PS51101">
    <property type="entry name" value="PTS_EIIB_TYPE_4"/>
    <property type="match status" value="1"/>
</dbReference>
<keyword evidence="3" id="KW-0963">Cytoplasm</keyword>
<protein>
    <submittedName>
        <fullName evidence="9">PTS mannose transporter subunit IIAB</fullName>
    </submittedName>
</protein>
<sequence>MSIVAVRIDERLIHGQVANLWTTSLQASRIMVIDNDIIKNDIQKTALKLAKPSGVNLSILGTEKASANINAGKYDKQRVFIVVKKPETLEKVLDNGVKIDTINVGNMSQKDTTQHLTQSINLTKEDYDSFQNILAKGVKITAQMVPSDNIKKFEDVLKDYKL</sequence>